<evidence type="ECO:0000313" key="2">
    <source>
        <dbReference type="Proteomes" id="UP000288766"/>
    </source>
</evidence>
<sequence>PPTQFITLKPIAQTNYPPFLGVKFRVEAPLTLFCFLNTLVFPAF</sequence>
<dbReference type="EMBL" id="RJEO01000027">
    <property type="protein sequence ID" value="RVY27164.1"/>
    <property type="molecule type" value="Genomic_DNA"/>
</dbReference>
<reference evidence="1 2" key="1">
    <citation type="submission" date="2018-10" db="EMBL/GenBank/DDBJ databases">
        <title>Genetic determinants and prediction of antibiotic resistance phenotypes in Helicobacter pylori.</title>
        <authorList>
            <person name="Wagner K."/>
        </authorList>
    </citation>
    <scope>NUCLEOTIDE SEQUENCE [LARGE SCALE GENOMIC DNA]</scope>
    <source>
        <strain evidence="1 2">ZH15</strain>
    </source>
</reference>
<protein>
    <submittedName>
        <fullName evidence="1">Type II toxin-antitoxin system YafQ family toxin</fullName>
    </submittedName>
</protein>
<name>A0A438PNW1_HELPX</name>
<comment type="caution">
    <text evidence="1">The sequence shown here is derived from an EMBL/GenBank/DDBJ whole genome shotgun (WGS) entry which is preliminary data.</text>
</comment>
<accession>A0A438PNW1</accession>
<evidence type="ECO:0000313" key="1">
    <source>
        <dbReference type="EMBL" id="RVY27164.1"/>
    </source>
</evidence>
<organism evidence="1 2">
    <name type="scientific">Helicobacter pylori</name>
    <name type="common">Campylobacter pylori</name>
    <dbReference type="NCBI Taxonomy" id="210"/>
    <lineage>
        <taxon>Bacteria</taxon>
        <taxon>Pseudomonadati</taxon>
        <taxon>Campylobacterota</taxon>
        <taxon>Epsilonproteobacteria</taxon>
        <taxon>Campylobacterales</taxon>
        <taxon>Helicobacteraceae</taxon>
        <taxon>Helicobacter</taxon>
    </lineage>
</organism>
<gene>
    <name evidence="1" type="ORF">ECC12_07785</name>
</gene>
<dbReference type="AlphaFoldDB" id="A0A438PNW1"/>
<proteinExistence type="predicted"/>
<feature type="non-terminal residue" evidence="1">
    <location>
        <position position="1"/>
    </location>
</feature>
<dbReference type="Proteomes" id="UP000288766">
    <property type="component" value="Unassembled WGS sequence"/>
</dbReference>